<dbReference type="PROSITE" id="PS51354">
    <property type="entry name" value="GLUTAREDOXIN_2"/>
    <property type="match status" value="1"/>
</dbReference>
<dbReference type="Pfam" id="PF00462">
    <property type="entry name" value="Glutaredoxin"/>
    <property type="match status" value="1"/>
</dbReference>
<evidence type="ECO:0000313" key="2">
    <source>
        <dbReference type="EMBL" id="QJA65391.1"/>
    </source>
</evidence>
<dbReference type="EMBL" id="MT141538">
    <property type="protein sequence ID" value="QJA65391.1"/>
    <property type="molecule type" value="Genomic_DNA"/>
</dbReference>
<reference evidence="2" key="1">
    <citation type="submission" date="2020-03" db="EMBL/GenBank/DDBJ databases">
        <title>The deep terrestrial virosphere.</title>
        <authorList>
            <person name="Holmfeldt K."/>
            <person name="Nilsson E."/>
            <person name="Simone D."/>
            <person name="Lopez-Fernandez M."/>
            <person name="Wu X."/>
            <person name="de Brujin I."/>
            <person name="Lundin D."/>
            <person name="Andersson A."/>
            <person name="Bertilsson S."/>
            <person name="Dopson M."/>
        </authorList>
    </citation>
    <scope>NUCLEOTIDE SEQUENCE</scope>
    <source>
        <strain evidence="3">MM415A00136</strain>
        <strain evidence="2">MM415B00397</strain>
    </source>
</reference>
<dbReference type="AlphaFoldDB" id="A0A6M3J8R8"/>
<evidence type="ECO:0000259" key="1">
    <source>
        <dbReference type="Pfam" id="PF00462"/>
    </source>
</evidence>
<dbReference type="InterPro" id="IPR002109">
    <property type="entry name" value="Glutaredoxin"/>
</dbReference>
<dbReference type="EMBL" id="MT145195">
    <property type="protein sequence ID" value="QJI05175.1"/>
    <property type="molecule type" value="Genomic_DNA"/>
</dbReference>
<dbReference type="InterPro" id="IPR036249">
    <property type="entry name" value="Thioredoxin-like_sf"/>
</dbReference>
<name>A0A6M3J8R8_9ZZZZ</name>
<gene>
    <name evidence="3" type="ORF">MM415A00136_0057</name>
    <name evidence="2" type="ORF">MM415B00397_0003</name>
</gene>
<organism evidence="2">
    <name type="scientific">viral metagenome</name>
    <dbReference type="NCBI Taxonomy" id="1070528"/>
    <lineage>
        <taxon>unclassified sequences</taxon>
        <taxon>metagenomes</taxon>
        <taxon>organismal metagenomes</taxon>
    </lineage>
</organism>
<dbReference type="Gene3D" id="3.40.30.10">
    <property type="entry name" value="Glutaredoxin"/>
    <property type="match status" value="1"/>
</dbReference>
<proteinExistence type="predicted"/>
<accession>A0A6M3J8R8</accession>
<dbReference type="SUPFAM" id="SSF52833">
    <property type="entry name" value="Thioredoxin-like"/>
    <property type="match status" value="1"/>
</dbReference>
<feature type="domain" description="Glutaredoxin" evidence="1">
    <location>
        <begin position="4"/>
        <end position="53"/>
    </location>
</feature>
<sequence length="82" mass="9352">MEHIKVYTSPRCGACLKVKALLNKYSIPFEELSVLDEKNRSEFLKYGQLTTPITTKGKKVVFGYSLNQLKDLIRKTAPFEAI</sequence>
<evidence type="ECO:0000313" key="3">
    <source>
        <dbReference type="EMBL" id="QJI05175.1"/>
    </source>
</evidence>
<protein>
    <submittedName>
        <fullName evidence="2">Putative glutaredoxin</fullName>
    </submittedName>
</protein>